<sequence length="368" mass="42505">MSASATTTATKAPAAASKKQQRVPQPIRPSQGPLKSTWHLPETDKKWGVYHWLIHFTGIDPLPQNTTAVVHEKDDPIPVWNNVNLHIWIALRVFPAIGLQYVYTQWAGRNFHPVANILYWGVFVSLFGSNLLNVLRKVTTNVGFLQPQATRDGIPDVKVTEVLNSLLMTAFFRPAAATLVIYNRDAPMKLSPWLPLMIPAFSLAVDFWFYWYHRIMHESDTLWKFHRTHHTAKHPTPILTLYADMEQEWFDVVFIPLLAYFTLRPVFDMGFWDWMVCWTHVMFIELIGHSGMRIAGTSPAFDLVPMKRFDVDLVIEDHDNHHSRGWKKSGNYGKQTRVWDKLFGTILPRIETLDHLIDPTDKISLPQF</sequence>
<evidence type="ECO:0000259" key="7">
    <source>
        <dbReference type="Pfam" id="PF04116"/>
    </source>
</evidence>
<evidence type="ECO:0000313" key="8">
    <source>
        <dbReference type="EMBL" id="EST04619.1"/>
    </source>
</evidence>
<dbReference type="AlphaFoldDB" id="V5ERY5"/>
<keyword evidence="4 6" id="KW-0472">Membrane</keyword>
<keyword evidence="9" id="KW-1185">Reference proteome</keyword>
<feature type="compositionally biased region" description="Low complexity" evidence="5">
    <location>
        <begin position="1"/>
        <end position="18"/>
    </location>
</feature>
<evidence type="ECO:0000256" key="6">
    <source>
        <dbReference type="SAM" id="Phobius"/>
    </source>
</evidence>
<dbReference type="GO" id="GO:0016491">
    <property type="term" value="F:oxidoreductase activity"/>
    <property type="evidence" value="ECO:0007669"/>
    <property type="project" value="InterPro"/>
</dbReference>
<reference evidence="9" key="1">
    <citation type="journal article" date="2013" name="Genome Announc.">
        <title>Draft genome sequence of Pseudozyma brasiliensis sp. nov. strain GHG001, a high producer of endo-1,4-xylanase isolated from an insect pest of sugarcane.</title>
        <authorList>
            <person name="Oliveira J.V.D.C."/>
            <person name="dos Santos R.A.C."/>
            <person name="Borges T.A."/>
            <person name="Riano-Pachon D.M."/>
            <person name="Goldman G.H."/>
        </authorList>
    </citation>
    <scope>NUCLEOTIDE SEQUENCE [LARGE SCALE GENOMIC DNA]</scope>
    <source>
        <strain evidence="9">GHG001</strain>
    </source>
</reference>
<dbReference type="GeneID" id="27422427"/>
<evidence type="ECO:0000256" key="4">
    <source>
        <dbReference type="ARBA" id="ARBA00023136"/>
    </source>
</evidence>
<dbReference type="InterPro" id="IPR006694">
    <property type="entry name" value="Fatty_acid_hydroxylase"/>
</dbReference>
<feature type="transmembrane region" description="Helical" evidence="6">
    <location>
        <begin position="116"/>
        <end position="135"/>
    </location>
</feature>
<evidence type="ECO:0000256" key="2">
    <source>
        <dbReference type="ARBA" id="ARBA00022692"/>
    </source>
</evidence>
<evidence type="ECO:0000256" key="3">
    <source>
        <dbReference type="ARBA" id="ARBA00022989"/>
    </source>
</evidence>
<dbReference type="RefSeq" id="XP_016289608.1">
    <property type="nucleotide sequence ID" value="XM_016439710.1"/>
</dbReference>
<proteinExistence type="predicted"/>
<dbReference type="GO" id="GO:0008610">
    <property type="term" value="P:lipid biosynthetic process"/>
    <property type="evidence" value="ECO:0007669"/>
    <property type="project" value="InterPro"/>
</dbReference>
<dbReference type="OMA" id="DTEQEFF"/>
<dbReference type="STRING" id="1365824.V5ERY5"/>
<dbReference type="GO" id="GO:0005506">
    <property type="term" value="F:iron ion binding"/>
    <property type="evidence" value="ECO:0007669"/>
    <property type="project" value="InterPro"/>
</dbReference>
<dbReference type="GO" id="GO:0016020">
    <property type="term" value="C:membrane"/>
    <property type="evidence" value="ECO:0007669"/>
    <property type="project" value="UniProtKB-SubCell"/>
</dbReference>
<comment type="subcellular location">
    <subcellularLocation>
        <location evidence="1">Membrane</location>
    </subcellularLocation>
</comment>
<dbReference type="Pfam" id="PF04116">
    <property type="entry name" value="FA_hydroxylase"/>
    <property type="match status" value="1"/>
</dbReference>
<name>V5ERY5_KALBG</name>
<evidence type="ECO:0000256" key="1">
    <source>
        <dbReference type="ARBA" id="ARBA00004370"/>
    </source>
</evidence>
<feature type="transmembrane region" description="Helical" evidence="6">
    <location>
        <begin position="194"/>
        <end position="213"/>
    </location>
</feature>
<dbReference type="EMBL" id="KI545895">
    <property type="protein sequence ID" value="EST04619.1"/>
    <property type="molecule type" value="Genomic_DNA"/>
</dbReference>
<gene>
    <name evidence="8" type="ORF">PSEUBRA_SCAF9g01406</name>
</gene>
<feature type="region of interest" description="Disordered" evidence="5">
    <location>
        <begin position="1"/>
        <end position="36"/>
    </location>
</feature>
<dbReference type="InterPro" id="IPR050307">
    <property type="entry name" value="Sterol_Desaturase_Related"/>
</dbReference>
<dbReference type="eggNOG" id="ENOG502RXPC">
    <property type="taxonomic scope" value="Eukaryota"/>
</dbReference>
<feature type="transmembrane region" description="Helical" evidence="6">
    <location>
        <begin position="85"/>
        <end position="104"/>
    </location>
</feature>
<evidence type="ECO:0000313" key="9">
    <source>
        <dbReference type="Proteomes" id="UP000019377"/>
    </source>
</evidence>
<dbReference type="OrthoDB" id="6354873at2759"/>
<dbReference type="PANTHER" id="PTHR11863">
    <property type="entry name" value="STEROL DESATURASE"/>
    <property type="match status" value="1"/>
</dbReference>
<accession>V5ERY5</accession>
<dbReference type="Proteomes" id="UP000019377">
    <property type="component" value="Unassembled WGS sequence"/>
</dbReference>
<dbReference type="HOGENOM" id="CLU_041178_0_0_1"/>
<protein>
    <submittedName>
        <fullName evidence="8">C-5 sterol desaturase</fullName>
    </submittedName>
</protein>
<keyword evidence="2 6" id="KW-0812">Transmembrane</keyword>
<feature type="domain" description="Fatty acid hydroxylase" evidence="7">
    <location>
        <begin position="200"/>
        <end position="345"/>
    </location>
</feature>
<evidence type="ECO:0000256" key="5">
    <source>
        <dbReference type="SAM" id="MobiDB-lite"/>
    </source>
</evidence>
<organism evidence="8 9">
    <name type="scientific">Kalmanozyma brasiliensis (strain GHG001)</name>
    <name type="common">Yeast</name>
    <name type="synonym">Pseudozyma brasiliensis</name>
    <dbReference type="NCBI Taxonomy" id="1365824"/>
    <lineage>
        <taxon>Eukaryota</taxon>
        <taxon>Fungi</taxon>
        <taxon>Dikarya</taxon>
        <taxon>Basidiomycota</taxon>
        <taxon>Ustilaginomycotina</taxon>
        <taxon>Ustilaginomycetes</taxon>
        <taxon>Ustilaginales</taxon>
        <taxon>Ustilaginaceae</taxon>
        <taxon>Kalmanozyma</taxon>
    </lineage>
</organism>
<keyword evidence="3 6" id="KW-1133">Transmembrane helix</keyword>